<evidence type="ECO:0000313" key="1">
    <source>
        <dbReference type="EMBL" id="MDW8803196.1"/>
    </source>
</evidence>
<keyword evidence="2" id="KW-1185">Reference proteome</keyword>
<comment type="caution">
    <text evidence="1">The sequence shown here is derived from an EMBL/GenBank/DDBJ whole genome shotgun (WGS) entry which is preliminary data.</text>
</comment>
<reference evidence="1 2" key="1">
    <citation type="submission" date="2023-04" db="EMBL/GenBank/DDBJ databases">
        <title>Clostridium tannerae sp. nov., isolated from the fecal material of an alpaca.</title>
        <authorList>
            <person name="Miller S."/>
            <person name="Hendry M."/>
            <person name="King J."/>
            <person name="Sankaranarayanan K."/>
            <person name="Lawson P.A."/>
        </authorList>
    </citation>
    <scope>NUCLEOTIDE SEQUENCE [LARGE SCALE GENOMIC DNA]</scope>
    <source>
        <strain evidence="1 2">A1-XYC3</strain>
    </source>
</reference>
<dbReference type="EMBL" id="JARUJP010000061">
    <property type="protein sequence ID" value="MDW8803196.1"/>
    <property type="molecule type" value="Genomic_DNA"/>
</dbReference>
<gene>
    <name evidence="1" type="ORF">P8V03_18880</name>
</gene>
<proteinExistence type="predicted"/>
<dbReference type="RefSeq" id="WP_261673562.1">
    <property type="nucleotide sequence ID" value="NZ_JARUJP010000061.1"/>
</dbReference>
<name>A0ABU4JZ51_9CLOT</name>
<dbReference type="Proteomes" id="UP001281656">
    <property type="component" value="Unassembled WGS sequence"/>
</dbReference>
<organism evidence="1 2">
    <name type="scientific">Clostridium tanneri</name>
    <dbReference type="NCBI Taxonomy" id="3037988"/>
    <lineage>
        <taxon>Bacteria</taxon>
        <taxon>Bacillati</taxon>
        <taxon>Bacillota</taxon>
        <taxon>Clostridia</taxon>
        <taxon>Eubacteriales</taxon>
        <taxon>Clostridiaceae</taxon>
        <taxon>Clostridium</taxon>
    </lineage>
</organism>
<protein>
    <submittedName>
        <fullName evidence="1">Uncharacterized protein</fullName>
    </submittedName>
</protein>
<accession>A0ABU4JZ51</accession>
<evidence type="ECO:0000313" key="2">
    <source>
        <dbReference type="Proteomes" id="UP001281656"/>
    </source>
</evidence>
<sequence>MESFGKYRIRWCPICTQGWIEIVKAIDTNELYVCCLECETEWESPKDALDLKVGTHDLYGMVTVPTFEEVCSKGWEKYISYK</sequence>